<dbReference type="Proteomes" id="UP000180098">
    <property type="component" value="Unassembled WGS sequence"/>
</dbReference>
<protein>
    <submittedName>
        <fullName evidence="1">Uncharacterized protein</fullName>
    </submittedName>
</protein>
<gene>
    <name evidence="1" type="ORF">BKP35_17265</name>
</gene>
<accession>A0A1S2L9F4</accession>
<reference evidence="1 2" key="1">
    <citation type="submission" date="2016-10" db="EMBL/GenBank/DDBJ databases">
        <title>Draft genome sequences of four alkaliphilic bacteria belonging to the Anaerobacillus genus.</title>
        <authorList>
            <person name="Bassil N.M."/>
            <person name="Lloyd J.R."/>
        </authorList>
    </citation>
    <scope>NUCLEOTIDE SEQUENCE [LARGE SCALE GENOMIC DNA]</scope>
    <source>
        <strain evidence="1 2">DSM 15340</strain>
    </source>
</reference>
<evidence type="ECO:0000313" key="2">
    <source>
        <dbReference type="Proteomes" id="UP000180098"/>
    </source>
</evidence>
<dbReference type="RefSeq" id="WP_071314630.1">
    <property type="nucleotide sequence ID" value="NZ_MLQQ01000047.1"/>
</dbReference>
<organism evidence="1 2">
    <name type="scientific">Anaerobacillus arseniciselenatis</name>
    <dbReference type="NCBI Taxonomy" id="85682"/>
    <lineage>
        <taxon>Bacteria</taxon>
        <taxon>Bacillati</taxon>
        <taxon>Bacillota</taxon>
        <taxon>Bacilli</taxon>
        <taxon>Bacillales</taxon>
        <taxon>Bacillaceae</taxon>
        <taxon>Anaerobacillus</taxon>
    </lineage>
</organism>
<sequence>MNNMKTRLHDLLNDFRKEFKEMFESEDDFPEGTWVEINKEEDIDKKINHNRSLYLIATDCKFYENPCKLVFNEKYKVIYRGEGYHPKVRLKKPPF</sequence>
<dbReference type="OrthoDB" id="295884at186817"/>
<proteinExistence type="predicted"/>
<evidence type="ECO:0000313" key="1">
    <source>
        <dbReference type="EMBL" id="OIJ09149.1"/>
    </source>
</evidence>
<comment type="caution">
    <text evidence="1">The sequence shown here is derived from an EMBL/GenBank/DDBJ whole genome shotgun (WGS) entry which is preliminary data.</text>
</comment>
<name>A0A1S2L9F4_9BACI</name>
<keyword evidence="2" id="KW-1185">Reference proteome</keyword>
<dbReference type="AlphaFoldDB" id="A0A1S2L9F4"/>
<dbReference type="EMBL" id="MLQQ01000047">
    <property type="protein sequence ID" value="OIJ09149.1"/>
    <property type="molecule type" value="Genomic_DNA"/>
</dbReference>